<dbReference type="Pfam" id="PF13855">
    <property type="entry name" value="LRR_8"/>
    <property type="match status" value="1"/>
</dbReference>
<name>A0AAN7IBB2_QUERU</name>
<dbReference type="PANTHER" id="PTHR45752:SF195">
    <property type="entry name" value="LEUCINE-RICH REPEAT (LRR) FAMILY PROTEIN-RELATED"/>
    <property type="match status" value="1"/>
</dbReference>
<evidence type="ECO:0000256" key="2">
    <source>
        <dbReference type="ARBA" id="ARBA00022737"/>
    </source>
</evidence>
<sequence length="475" mass="53713">MFGSKCLVALEPSNCSKLKKNPIFVGNKEFLQEPFLDRTAVVELIRNFPQNLWIVEGLEKLDLSYTAIEELPSSIEQLTKLTSLTLRYCINLVCLPRAICSLKLLNSLDLFGCLKFENLPENIGNMEGLELFNLCWTSIKEVPSSIVLLKNLKQLHIRGWNLSEFYTRSASLECYDPLQTSLFSLPTSPAPWNILLPSFLYYSLPTRLVPLGFLLPSLSGLQCLTYLRLSDCDLLSIPNDFGCLSSLAHLNLSGNNFVSLPESISQLSKLQTLLLEGCKRLQSLESIPPTIDSVIANNCTSLERFLDLQFHLFKSNHSHLNFQCLNCFKLVDNIQSISNMIQGQSVQLPRILDIIIPGGEIPKGFSPVGWCDNIQVPNCGYQFLMGIMLCFVFVLNQWRPFSRDFQLTCLFEVNGVTVRSPVRSFFKLNYAMAESPHLWLLYLPPLCGEFAIKTISDNVKVMKKGFNLVYKQHAL</sequence>
<dbReference type="Proteomes" id="UP001324115">
    <property type="component" value="Unassembled WGS sequence"/>
</dbReference>
<dbReference type="AlphaFoldDB" id="A0AAN7IBB2"/>
<evidence type="ECO:0000313" key="3">
    <source>
        <dbReference type="EMBL" id="KAK4563644.1"/>
    </source>
</evidence>
<dbReference type="InterPro" id="IPR032675">
    <property type="entry name" value="LRR_dom_sf"/>
</dbReference>
<keyword evidence="1" id="KW-0433">Leucine-rich repeat</keyword>
<dbReference type="PANTHER" id="PTHR45752">
    <property type="entry name" value="LEUCINE-RICH REPEAT-CONTAINING"/>
    <property type="match status" value="1"/>
</dbReference>
<accession>A0AAN7IBB2</accession>
<dbReference type="SMART" id="SM00369">
    <property type="entry name" value="LRR_TYP"/>
    <property type="match status" value="3"/>
</dbReference>
<organism evidence="3 4">
    <name type="scientific">Quercus rubra</name>
    <name type="common">Northern red oak</name>
    <name type="synonym">Quercus borealis</name>
    <dbReference type="NCBI Taxonomy" id="3512"/>
    <lineage>
        <taxon>Eukaryota</taxon>
        <taxon>Viridiplantae</taxon>
        <taxon>Streptophyta</taxon>
        <taxon>Embryophyta</taxon>
        <taxon>Tracheophyta</taxon>
        <taxon>Spermatophyta</taxon>
        <taxon>Magnoliopsida</taxon>
        <taxon>eudicotyledons</taxon>
        <taxon>Gunneridae</taxon>
        <taxon>Pentapetalae</taxon>
        <taxon>rosids</taxon>
        <taxon>fabids</taxon>
        <taxon>Fagales</taxon>
        <taxon>Fagaceae</taxon>
        <taxon>Quercus</taxon>
    </lineage>
</organism>
<proteinExistence type="predicted"/>
<gene>
    <name evidence="3" type="ORF">RGQ29_005978</name>
</gene>
<dbReference type="InterPro" id="IPR050715">
    <property type="entry name" value="LRR-SigEffector_domain"/>
</dbReference>
<evidence type="ECO:0000313" key="4">
    <source>
        <dbReference type="Proteomes" id="UP001324115"/>
    </source>
</evidence>
<dbReference type="InterPro" id="IPR001611">
    <property type="entry name" value="Leu-rich_rpt"/>
</dbReference>
<reference evidence="3 4" key="1">
    <citation type="journal article" date="2023" name="G3 (Bethesda)">
        <title>A haplotype-resolved chromosome-scale genome for Quercus rubra L. provides insights into the genetics of adaptive traits for red oak species.</title>
        <authorList>
            <person name="Kapoor B."/>
            <person name="Jenkins J."/>
            <person name="Schmutz J."/>
            <person name="Zhebentyayeva T."/>
            <person name="Kuelheim C."/>
            <person name="Coggeshall M."/>
            <person name="Heim C."/>
            <person name="Lasky J.R."/>
            <person name="Leites L."/>
            <person name="Islam-Faridi N."/>
            <person name="Romero-Severson J."/>
            <person name="DeLeo V.L."/>
            <person name="Lucas S.M."/>
            <person name="Lazic D."/>
            <person name="Gailing O."/>
            <person name="Carlson J."/>
            <person name="Staton M."/>
        </authorList>
    </citation>
    <scope>NUCLEOTIDE SEQUENCE [LARGE SCALE GENOMIC DNA]</scope>
    <source>
        <strain evidence="3">Pseudo-F2</strain>
    </source>
</reference>
<protein>
    <submittedName>
        <fullName evidence="3">Uncharacterized protein</fullName>
    </submittedName>
</protein>
<dbReference type="PROSITE" id="PS51450">
    <property type="entry name" value="LRR"/>
    <property type="match status" value="1"/>
</dbReference>
<keyword evidence="2" id="KW-0677">Repeat</keyword>
<keyword evidence="4" id="KW-1185">Reference proteome</keyword>
<dbReference type="Gene3D" id="3.80.10.10">
    <property type="entry name" value="Ribonuclease Inhibitor"/>
    <property type="match status" value="2"/>
</dbReference>
<dbReference type="SUPFAM" id="SSF52058">
    <property type="entry name" value="L domain-like"/>
    <property type="match status" value="1"/>
</dbReference>
<dbReference type="InterPro" id="IPR003591">
    <property type="entry name" value="Leu-rich_rpt_typical-subtyp"/>
</dbReference>
<comment type="caution">
    <text evidence="3">The sequence shown here is derived from an EMBL/GenBank/DDBJ whole genome shotgun (WGS) entry which is preliminary data.</text>
</comment>
<evidence type="ECO:0000256" key="1">
    <source>
        <dbReference type="ARBA" id="ARBA00022614"/>
    </source>
</evidence>
<dbReference type="EMBL" id="JAXUIC010000011">
    <property type="protein sequence ID" value="KAK4563644.1"/>
    <property type="molecule type" value="Genomic_DNA"/>
</dbReference>